<dbReference type="EMBL" id="MKZY01000003">
    <property type="protein sequence ID" value="OOO12205.1"/>
    <property type="molecule type" value="Genomic_DNA"/>
</dbReference>
<dbReference type="GO" id="GO:0016705">
    <property type="term" value="F:oxidoreductase activity, acting on paired donors, with incorporation or reduction of molecular oxygen"/>
    <property type="evidence" value="ECO:0007669"/>
    <property type="project" value="InterPro"/>
</dbReference>
<dbReference type="PROSITE" id="PS00086">
    <property type="entry name" value="CYTOCHROME_P450"/>
    <property type="match status" value="2"/>
</dbReference>
<dbReference type="CDD" id="cd11058">
    <property type="entry name" value="CYP60B-like"/>
    <property type="match status" value="1"/>
</dbReference>
<organism evidence="8 9">
    <name type="scientific">Aspergillus oryzae</name>
    <name type="common">Yellow koji mold</name>
    <dbReference type="NCBI Taxonomy" id="5062"/>
    <lineage>
        <taxon>Eukaryota</taxon>
        <taxon>Fungi</taxon>
        <taxon>Dikarya</taxon>
        <taxon>Ascomycota</taxon>
        <taxon>Pezizomycotina</taxon>
        <taxon>Eurotiomycetes</taxon>
        <taxon>Eurotiomycetidae</taxon>
        <taxon>Eurotiales</taxon>
        <taxon>Aspergillaceae</taxon>
        <taxon>Aspergillus</taxon>
        <taxon>Aspergillus subgen. Circumdati</taxon>
    </lineage>
</organism>
<sequence>MLNSINIPQNAISWAVACAAAATFCLASSVVYNIFFHPLARYPGPLSHAASRVPYFIRVFKGTLPFDMLDFHTRYGDVVRIAPDELAFSHPDAWKDIMGHSKGGLYLEKASWFYRPLEYDPPHIFNEGRQAHSLLRRQLAHSFSDKGMRDQEPMIRGYVDLLLQRLREMGGREDTVDISAWYNYTTFDIIGDLSFGESFGCLKGSNYDEWIESIFRAFPFITALQALSFTPLVKEVLLALVPPSMRDRRERLRDFTRQKMLRRMAIAEERPDLIEGLLKKKEELGLTIDKLTANAETLVVAGSETTATLLSGVTYLLLKNPEAYQRLREEVRSTFSSEDDINLSSAAKLPYMLACVEEALRMYPPGAIGPPRVTPKGGAEILGARIPGRTYVSIHHWALYRREEYFTDPHTFHPERFLGDPRFSNDRHNVLQPFHIGPRSCLGRNLAYSEMRLILALLFFNFDMELSDDSQDWIQQKNVIMWQREPVYPRFPFARPSGDEPPAEFHRLLRECPVSRVELWDGSHPWLVVKHKDVRQRDGFPEMSPGGKAAARNRPTFVDMDAPDHMHQRSMVSAFFNDAYVESRLPFIRDTVQYYLDRLIRAGEDGKEVDLVKHFALPIPSHIIYDILGIPIEDFEYLSGCDATRTNGSSTAAAAQAANKEILEYLERLVDKKTTNPSHDVISTLVIQQLKPGHIEKLDVVQIAFLLLVAGNATVVSMIALGVVTLLEHPDQLSRLLEDPSLSNLFVEELCRFHTASALATRRVATVDIELRGQKIRAGEGIIASNQAANRDPEVFPDPDTFDMFRKRGPEEALGFGYGDHRCIAEMLARAELETVFSTLFQTLPSLKLAVPKSEIQWTPPTRDVGIVGLPVTWDRD</sequence>
<evidence type="ECO:0000256" key="5">
    <source>
        <dbReference type="ARBA" id="ARBA00023002"/>
    </source>
</evidence>
<comment type="caution">
    <text evidence="8">The sequence shown here is derived from an EMBL/GenBank/DDBJ whole genome shotgun (WGS) entry which is preliminary data.</text>
</comment>
<evidence type="ECO:0000256" key="6">
    <source>
        <dbReference type="ARBA" id="ARBA00023004"/>
    </source>
</evidence>
<dbReference type="InterPro" id="IPR001128">
    <property type="entry name" value="Cyt_P450"/>
</dbReference>
<keyword evidence="3" id="KW-0349">Heme</keyword>
<reference evidence="8 9" key="1">
    <citation type="submission" date="2016-10" db="EMBL/GenBank/DDBJ databases">
        <title>Genome sequencing of Aspergillus oryzae BCC7051.</title>
        <authorList>
            <person name="Thammarongtham C."/>
            <person name="Vorapreeda T."/>
            <person name="Nookaew I."/>
            <person name="Srisuk T."/>
            <person name="Land M."/>
            <person name="Jeennor S."/>
            <person name="Laoteng K."/>
        </authorList>
    </citation>
    <scope>NUCLEOTIDE SEQUENCE [LARGE SCALE GENOMIC DNA]</scope>
    <source>
        <strain evidence="8 9">BCC7051</strain>
    </source>
</reference>
<evidence type="ECO:0000256" key="1">
    <source>
        <dbReference type="ARBA" id="ARBA00001971"/>
    </source>
</evidence>
<keyword evidence="4" id="KW-0479">Metal-binding</keyword>
<dbReference type="Gene3D" id="1.10.630.10">
    <property type="entry name" value="Cytochrome P450"/>
    <property type="match status" value="2"/>
</dbReference>
<keyword evidence="7" id="KW-0503">Monooxygenase</keyword>
<gene>
    <name evidence="8" type="ORF">OAory_01086750</name>
</gene>
<dbReference type="eggNOG" id="KOG0157">
    <property type="taxonomic scope" value="Eukaryota"/>
</dbReference>
<dbReference type="Proteomes" id="UP000190312">
    <property type="component" value="Unassembled WGS sequence"/>
</dbReference>
<evidence type="ECO:0000313" key="9">
    <source>
        <dbReference type="Proteomes" id="UP000190312"/>
    </source>
</evidence>
<keyword evidence="5" id="KW-0560">Oxidoreductase</keyword>
<comment type="cofactor">
    <cofactor evidence="1">
        <name>heme</name>
        <dbReference type="ChEBI" id="CHEBI:30413"/>
    </cofactor>
</comment>
<dbReference type="InterPro" id="IPR036396">
    <property type="entry name" value="Cyt_P450_sf"/>
</dbReference>
<accession>A0A1S9DSZ9</accession>
<dbReference type="FunFam" id="1.10.630.10:FF:000018">
    <property type="entry name" value="Cytochrome P450 monooxygenase"/>
    <property type="match status" value="1"/>
</dbReference>
<dbReference type="GO" id="GO:0004497">
    <property type="term" value="F:monooxygenase activity"/>
    <property type="evidence" value="ECO:0007669"/>
    <property type="project" value="UniProtKB-KW"/>
</dbReference>
<dbReference type="SUPFAM" id="SSF48264">
    <property type="entry name" value="Cytochrome P450"/>
    <property type="match status" value="2"/>
</dbReference>
<dbReference type="GO" id="GO:0020037">
    <property type="term" value="F:heme binding"/>
    <property type="evidence" value="ECO:0007669"/>
    <property type="project" value="InterPro"/>
</dbReference>
<evidence type="ECO:0000256" key="3">
    <source>
        <dbReference type="ARBA" id="ARBA00022617"/>
    </source>
</evidence>
<evidence type="ECO:0000256" key="7">
    <source>
        <dbReference type="ARBA" id="ARBA00023033"/>
    </source>
</evidence>
<dbReference type="VEuPathDB" id="FungiDB:AO090005000553"/>
<dbReference type="PRINTS" id="PR00359">
    <property type="entry name" value="BP450"/>
</dbReference>
<protein>
    <submittedName>
        <fullName evidence="8">Cytochrome P450</fullName>
    </submittedName>
</protein>
<keyword evidence="6" id="KW-0408">Iron</keyword>
<dbReference type="PRINTS" id="PR00385">
    <property type="entry name" value="P450"/>
</dbReference>
<dbReference type="VEuPathDB" id="FungiDB:AO090166000070"/>
<dbReference type="InterPro" id="IPR017972">
    <property type="entry name" value="Cyt_P450_CS"/>
</dbReference>
<name>A0A1S9DSZ9_ASPOZ</name>
<dbReference type="AlphaFoldDB" id="A0A1S9DSZ9"/>
<dbReference type="OrthoDB" id="1470350at2759"/>
<proteinExistence type="inferred from homology"/>
<evidence type="ECO:0000256" key="4">
    <source>
        <dbReference type="ARBA" id="ARBA00022723"/>
    </source>
</evidence>
<evidence type="ECO:0000313" key="8">
    <source>
        <dbReference type="EMBL" id="OOO12205.1"/>
    </source>
</evidence>
<evidence type="ECO:0000256" key="2">
    <source>
        <dbReference type="ARBA" id="ARBA00010617"/>
    </source>
</evidence>
<dbReference type="CDD" id="cd11030">
    <property type="entry name" value="CYP105-like"/>
    <property type="match status" value="1"/>
</dbReference>
<dbReference type="Pfam" id="PF00067">
    <property type="entry name" value="p450"/>
    <property type="match status" value="2"/>
</dbReference>
<dbReference type="GO" id="GO:0045122">
    <property type="term" value="P:aflatoxin biosynthetic process"/>
    <property type="evidence" value="ECO:0007669"/>
    <property type="project" value="UniProtKB-ARBA"/>
</dbReference>
<dbReference type="GO" id="GO:0005506">
    <property type="term" value="F:iron ion binding"/>
    <property type="evidence" value="ECO:0007669"/>
    <property type="project" value="InterPro"/>
</dbReference>
<dbReference type="PANTHER" id="PTHR46696:SF6">
    <property type="entry name" value="P450, PUTATIVE (EUROFUNG)-RELATED"/>
    <property type="match status" value="1"/>
</dbReference>
<comment type="similarity">
    <text evidence="2">Belongs to the cytochrome P450 family.</text>
</comment>
<dbReference type="PANTHER" id="PTHR46696">
    <property type="entry name" value="P450, PUTATIVE (EUROFUNG)-RELATED"/>
    <property type="match status" value="1"/>
</dbReference>
<dbReference type="FunFam" id="1.10.630.10:FF:000047">
    <property type="entry name" value="Cytochrome P450 monooxygenase"/>
    <property type="match status" value="1"/>
</dbReference>
<dbReference type="InterPro" id="IPR002397">
    <property type="entry name" value="Cyt_P450_B"/>
</dbReference>